<evidence type="ECO:0000256" key="3">
    <source>
        <dbReference type="ARBA" id="ARBA00022777"/>
    </source>
</evidence>
<dbReference type="SUPFAM" id="SSF63999">
    <property type="entry name" value="Thiamin pyrophosphokinase, catalytic domain"/>
    <property type="match status" value="1"/>
</dbReference>
<name>A0A1I2L4U2_9BACL</name>
<evidence type="ECO:0000259" key="5">
    <source>
        <dbReference type="Pfam" id="PF04263"/>
    </source>
</evidence>
<organism evidence="7 8">
    <name type="scientific">Planifilum fulgidum</name>
    <dbReference type="NCBI Taxonomy" id="201973"/>
    <lineage>
        <taxon>Bacteria</taxon>
        <taxon>Bacillati</taxon>
        <taxon>Bacillota</taxon>
        <taxon>Bacilli</taxon>
        <taxon>Bacillales</taxon>
        <taxon>Thermoactinomycetaceae</taxon>
        <taxon>Planifilum</taxon>
    </lineage>
</organism>
<dbReference type="EMBL" id="FOOK01000004">
    <property type="protein sequence ID" value="SFF73903.1"/>
    <property type="molecule type" value="Genomic_DNA"/>
</dbReference>
<dbReference type="Proteomes" id="UP000198661">
    <property type="component" value="Unassembled WGS sequence"/>
</dbReference>
<protein>
    <submittedName>
        <fullName evidence="7">Uncharacterized membrane-anchored protein</fullName>
    </submittedName>
</protein>
<dbReference type="Gene3D" id="3.40.50.10240">
    <property type="entry name" value="Thiamin pyrophosphokinase, catalytic domain"/>
    <property type="match status" value="1"/>
</dbReference>
<evidence type="ECO:0000256" key="4">
    <source>
        <dbReference type="ARBA" id="ARBA00022840"/>
    </source>
</evidence>
<evidence type="ECO:0000313" key="7">
    <source>
        <dbReference type="EMBL" id="SFF73903.1"/>
    </source>
</evidence>
<feature type="domain" description="SteA-like C-terminal" evidence="6">
    <location>
        <begin position="334"/>
        <end position="384"/>
    </location>
</feature>
<sequence>MLQWAMRHRHGEIVGTAVVDGKTKHLLKRIRPGQIAVIHHRDLDEVAAMGLVEKRVRAVINGDESISGIYPTPGPGRLLAAHIPVLDKAGNVLERLEDGMPLWIEGDCFGSWNSRGEKVALGRGRRLTADLLNEKLEQAQSNMSLTLERFIENTLRHAEKEKQFVTGSFPSPPLKTEIRGRHVIIVVRGAGYKADLYALRSYIEEVKPVLIAVDGGADALLENGYRPHIIVGDMDSVSDRALLCGAEVVVHAYPDGRAPGLKRVKALNLNPHILPSVGTSEDVAMLLAYEKGAELIVALGTHTNMVDFLEKGRKGMASTLLVRMKIGTKLVDAKGVNQLYRSRMRWRELSLLGAASAFPVMALAAINPNARHLFRMLWLHLKMLVT</sequence>
<dbReference type="GO" id="GO:0016301">
    <property type="term" value="F:kinase activity"/>
    <property type="evidence" value="ECO:0007669"/>
    <property type="project" value="UniProtKB-KW"/>
</dbReference>
<keyword evidence="4" id="KW-0067">ATP-binding</keyword>
<dbReference type="Pfam" id="PF04263">
    <property type="entry name" value="TPK_catalytic"/>
    <property type="match status" value="1"/>
</dbReference>
<dbReference type="GO" id="GO:0004788">
    <property type="term" value="F:thiamine diphosphokinase activity"/>
    <property type="evidence" value="ECO:0007669"/>
    <property type="project" value="InterPro"/>
</dbReference>
<dbReference type="InterPro" id="IPR022215">
    <property type="entry name" value="SteA-like_C"/>
</dbReference>
<accession>A0A1I2L4U2</accession>
<dbReference type="STRING" id="201973.SAMN04488025_10430"/>
<evidence type="ECO:0000256" key="1">
    <source>
        <dbReference type="ARBA" id="ARBA00022679"/>
    </source>
</evidence>
<evidence type="ECO:0000259" key="6">
    <source>
        <dbReference type="Pfam" id="PF12555"/>
    </source>
</evidence>
<proteinExistence type="predicted"/>
<feature type="domain" description="Thiamin pyrophosphokinase catalytic" evidence="5">
    <location>
        <begin position="207"/>
        <end position="241"/>
    </location>
</feature>
<evidence type="ECO:0000256" key="2">
    <source>
        <dbReference type="ARBA" id="ARBA00022741"/>
    </source>
</evidence>
<dbReference type="AlphaFoldDB" id="A0A1I2L4U2"/>
<dbReference type="RefSeq" id="WP_245751994.1">
    <property type="nucleotide sequence ID" value="NZ_FOOK01000004.1"/>
</dbReference>
<dbReference type="InterPro" id="IPR036759">
    <property type="entry name" value="TPK_catalytic_sf"/>
</dbReference>
<dbReference type="GO" id="GO:0009229">
    <property type="term" value="P:thiamine diphosphate biosynthetic process"/>
    <property type="evidence" value="ECO:0007669"/>
    <property type="project" value="InterPro"/>
</dbReference>
<reference evidence="7 8" key="1">
    <citation type="submission" date="2016-10" db="EMBL/GenBank/DDBJ databases">
        <authorList>
            <person name="de Groot N.N."/>
        </authorList>
    </citation>
    <scope>NUCLEOTIDE SEQUENCE [LARGE SCALE GENOMIC DNA]</scope>
    <source>
        <strain evidence="7 8">DSM 44945</strain>
    </source>
</reference>
<evidence type="ECO:0000313" key="8">
    <source>
        <dbReference type="Proteomes" id="UP000198661"/>
    </source>
</evidence>
<keyword evidence="8" id="KW-1185">Reference proteome</keyword>
<dbReference type="InterPro" id="IPR007371">
    <property type="entry name" value="TPK_catalytic"/>
</dbReference>
<gene>
    <name evidence="7" type="ORF">SAMN04488025_10430</name>
</gene>
<keyword evidence="1" id="KW-0808">Transferase</keyword>
<dbReference type="Pfam" id="PF12555">
    <property type="entry name" value="SteA-like_C"/>
    <property type="match status" value="1"/>
</dbReference>
<dbReference type="NCBIfam" id="NF040608">
    <property type="entry name" value="division_SteA"/>
    <property type="match status" value="1"/>
</dbReference>
<keyword evidence="3" id="KW-0418">Kinase</keyword>
<dbReference type="GO" id="GO:0005524">
    <property type="term" value="F:ATP binding"/>
    <property type="evidence" value="ECO:0007669"/>
    <property type="project" value="UniProtKB-KW"/>
</dbReference>
<keyword evidence="2" id="KW-0547">Nucleotide-binding</keyword>
<dbReference type="InterPro" id="IPR047795">
    <property type="entry name" value="Put_SteA-like"/>
</dbReference>